<dbReference type="PROSITE" id="PS50135">
    <property type="entry name" value="ZF_ZZ_2"/>
    <property type="match status" value="1"/>
</dbReference>
<evidence type="ECO:0000256" key="5">
    <source>
        <dbReference type="SAM" id="MobiDB-lite"/>
    </source>
</evidence>
<evidence type="ECO:0000313" key="10">
    <source>
        <dbReference type="Ensembl" id="ENSOMEP00000034141.1"/>
    </source>
</evidence>
<feature type="domain" description="SWIM-type" evidence="8">
    <location>
        <begin position="49"/>
        <end position="82"/>
    </location>
</feature>
<dbReference type="PANTHER" id="PTHR21540">
    <property type="entry name" value="RING FINGER AND SWIM DOMAIN-CONTAINING PROTEIN 2"/>
    <property type="match status" value="1"/>
</dbReference>
<dbReference type="OMA" id="WQRYINE"/>
<dbReference type="STRING" id="30732.ENSOMEP00000034141"/>
<evidence type="ECO:0000256" key="4">
    <source>
        <dbReference type="PROSITE-ProRule" id="PRU00228"/>
    </source>
</evidence>
<keyword evidence="2 4" id="KW-0863">Zinc-finger</keyword>
<dbReference type="Pfam" id="PF13639">
    <property type="entry name" value="zf-RING_2"/>
    <property type="match status" value="1"/>
</dbReference>
<dbReference type="AlphaFoldDB" id="A0A3B3DW20"/>
<accession>A0A3B3DW20</accession>
<reference evidence="10" key="1">
    <citation type="submission" date="2025-05" db="UniProtKB">
        <authorList>
            <consortium name="Ensembl"/>
        </authorList>
    </citation>
    <scope>IDENTIFICATION</scope>
</reference>
<feature type="compositionally biased region" description="Basic and acidic residues" evidence="5">
    <location>
        <begin position="406"/>
        <end position="416"/>
    </location>
</feature>
<keyword evidence="3" id="KW-0862">Zinc</keyword>
<evidence type="ECO:0000256" key="3">
    <source>
        <dbReference type="ARBA" id="ARBA00022833"/>
    </source>
</evidence>
<dbReference type="Proteomes" id="UP000261560">
    <property type="component" value="Unplaced"/>
</dbReference>
<organism evidence="10 11">
    <name type="scientific">Oryzias melastigma</name>
    <name type="common">Marine medaka</name>
    <dbReference type="NCBI Taxonomy" id="30732"/>
    <lineage>
        <taxon>Eukaryota</taxon>
        <taxon>Metazoa</taxon>
        <taxon>Chordata</taxon>
        <taxon>Craniata</taxon>
        <taxon>Vertebrata</taxon>
        <taxon>Euteleostomi</taxon>
        <taxon>Actinopterygii</taxon>
        <taxon>Neopterygii</taxon>
        <taxon>Teleostei</taxon>
        <taxon>Neoteleostei</taxon>
        <taxon>Acanthomorphata</taxon>
        <taxon>Ovalentaria</taxon>
        <taxon>Atherinomorphae</taxon>
        <taxon>Beloniformes</taxon>
        <taxon>Adrianichthyidae</taxon>
        <taxon>Oryziinae</taxon>
        <taxon>Oryzias</taxon>
    </lineage>
</organism>
<dbReference type="InterPro" id="IPR043145">
    <property type="entry name" value="Znf_ZZ_sf"/>
</dbReference>
<dbReference type="EMBL" id="WKFB01000411">
    <property type="protein sequence ID" value="KAF6723943.1"/>
    <property type="molecule type" value="Genomic_DNA"/>
</dbReference>
<dbReference type="InterPro" id="IPR000433">
    <property type="entry name" value="Znf_ZZ"/>
</dbReference>
<dbReference type="Gene3D" id="3.30.40.10">
    <property type="entry name" value="Zinc/RING finger domain, C3HC4 (zinc finger)"/>
    <property type="match status" value="2"/>
</dbReference>
<evidence type="ECO:0000256" key="1">
    <source>
        <dbReference type="ARBA" id="ARBA00022723"/>
    </source>
</evidence>
<dbReference type="InterPro" id="IPR013083">
    <property type="entry name" value="Znf_RING/FYVE/PHD"/>
</dbReference>
<evidence type="ECO:0000313" key="9">
    <source>
        <dbReference type="EMBL" id="KAF6723943.1"/>
    </source>
</evidence>
<dbReference type="PROSITE" id="PS50089">
    <property type="entry name" value="ZF_RING_2"/>
    <property type="match status" value="2"/>
</dbReference>
<dbReference type="GO" id="GO:0008270">
    <property type="term" value="F:zinc ion binding"/>
    <property type="evidence" value="ECO:0007669"/>
    <property type="project" value="UniProtKB-KW"/>
</dbReference>
<gene>
    <name evidence="9" type="ORF">FQA47_013074</name>
</gene>
<evidence type="ECO:0000313" key="11">
    <source>
        <dbReference type="Proteomes" id="UP000261560"/>
    </source>
</evidence>
<dbReference type="InterPro" id="IPR039903">
    <property type="entry name" value="Zswim2"/>
</dbReference>
<evidence type="ECO:0000256" key="2">
    <source>
        <dbReference type="ARBA" id="ARBA00022771"/>
    </source>
</evidence>
<dbReference type="PANTHER" id="PTHR21540:SF3">
    <property type="entry name" value="E3 UBIQUITIN-PROTEIN LIGASE ZSWIM2"/>
    <property type="match status" value="1"/>
</dbReference>
<feature type="region of interest" description="Disordered" evidence="5">
    <location>
        <begin position="395"/>
        <end position="416"/>
    </location>
</feature>
<dbReference type="PROSITE" id="PS50966">
    <property type="entry name" value="ZF_SWIM"/>
    <property type="match status" value="1"/>
</dbReference>
<dbReference type="Ensembl" id="ENSOMET00000035414.1">
    <property type="protein sequence ID" value="ENSOMEP00000034141.1"/>
    <property type="gene ID" value="ENSOMEG00000020567.1"/>
</dbReference>
<dbReference type="GeneTree" id="ENSGT00390000006826"/>
<dbReference type="Gene3D" id="3.30.60.90">
    <property type="match status" value="1"/>
</dbReference>
<evidence type="ECO:0000259" key="7">
    <source>
        <dbReference type="PROSITE" id="PS50135"/>
    </source>
</evidence>
<dbReference type="OrthoDB" id="8062037at2759"/>
<dbReference type="PaxDb" id="30732-ENSOMEP00000034141"/>
<reference evidence="9" key="2">
    <citation type="journal article" name="BMC Genomics">
        <title>Long-read sequencing and de novo genome assembly of marine medaka (Oryzias melastigma).</title>
        <authorList>
            <person name="Liang P."/>
            <person name="Saqib H.S.A."/>
            <person name="Ni X."/>
            <person name="Shen Y."/>
        </authorList>
    </citation>
    <scope>NUCLEOTIDE SEQUENCE</scope>
    <source>
        <strain evidence="9">Bigg-433</strain>
    </source>
</reference>
<feature type="domain" description="RING-type" evidence="6">
    <location>
        <begin position="129"/>
        <end position="181"/>
    </location>
</feature>
<dbReference type="Proteomes" id="UP000646548">
    <property type="component" value="Unassembled WGS sequence"/>
</dbReference>
<keyword evidence="1" id="KW-0479">Metal-binding</keyword>
<name>A0A3B3DW20_ORYME</name>
<keyword evidence="11" id="KW-1185">Reference proteome</keyword>
<dbReference type="SUPFAM" id="SSF57850">
    <property type="entry name" value="RING/U-box"/>
    <property type="match status" value="3"/>
</dbReference>
<sequence length="427" mass="47729">MFRKTPWRETIPDSVTSCQDEALASTIRVLVPYSLAAFLVEEEGATQTFKVCLGDPHTCTCPVFAKEAELCKHICWILLRRFKLPRGHEYSFQRGLEVKQLLELLERLRLGRPGAESVRQKRIEPRDVCPVCLEELLLMRLPVSHCRFSCGNSVHISCMTIWAETQKVTDREKSVTCPLCRGAFSSLALLQEQAENVKKLFTAAEREEPDRHVGVSCCGCRLRPVTGRCFKCTVCSHTFLCEDCRGSHSHHPLAFKTRRMEDWRPWSEGASCQDGPVPLDPLPDHVMGDLPVEFVGARPFPPTEGAQCRLCLISFRRGHRVRNLPCGHKFHIECIDPILRESSACPLDGYVLYSTPMTSPRPLKQVDTSQEKPTNDGSLNLCDVKTAPSCGGCGAQTNDGGARGHASPDHPTTDTLHVQRVELQGKK</sequence>
<dbReference type="CDD" id="cd16494">
    <property type="entry name" value="RING-CH-C4HC3_ZSWM2"/>
    <property type="match status" value="1"/>
</dbReference>
<dbReference type="InterPro" id="IPR007527">
    <property type="entry name" value="Znf_SWIM"/>
</dbReference>
<evidence type="ECO:0000259" key="6">
    <source>
        <dbReference type="PROSITE" id="PS50089"/>
    </source>
</evidence>
<dbReference type="SMART" id="SM00184">
    <property type="entry name" value="RING"/>
    <property type="match status" value="2"/>
</dbReference>
<dbReference type="Pfam" id="PF04434">
    <property type="entry name" value="SWIM"/>
    <property type="match status" value="1"/>
</dbReference>
<proteinExistence type="predicted"/>
<protein>
    <submittedName>
        <fullName evidence="9">E3 ubiquitin-protein ligase Zswim2</fullName>
    </submittedName>
    <submittedName>
        <fullName evidence="10">Zinc finger SWIM-type containing 2</fullName>
    </submittedName>
</protein>
<feature type="domain" description="ZZ-type" evidence="7">
    <location>
        <begin position="212"/>
        <end position="265"/>
    </location>
</feature>
<dbReference type="GO" id="GO:0061630">
    <property type="term" value="F:ubiquitin protein ligase activity"/>
    <property type="evidence" value="ECO:0007669"/>
    <property type="project" value="InterPro"/>
</dbReference>
<dbReference type="InterPro" id="IPR001841">
    <property type="entry name" value="Znf_RING"/>
</dbReference>
<feature type="domain" description="RING-type" evidence="6">
    <location>
        <begin position="308"/>
        <end position="348"/>
    </location>
</feature>
<evidence type="ECO:0000259" key="8">
    <source>
        <dbReference type="PROSITE" id="PS50966"/>
    </source>
</evidence>